<dbReference type="InterPro" id="IPR001543">
    <property type="entry name" value="FliN-like_C"/>
</dbReference>
<protein>
    <submittedName>
        <fullName evidence="3">FliM/FliN family flagellar motor C-terminal domain-containing protein</fullName>
    </submittedName>
</protein>
<dbReference type="SUPFAM" id="SSF101801">
    <property type="entry name" value="Surface presentation of antigens (SPOA)"/>
    <property type="match status" value="1"/>
</dbReference>
<feature type="domain" description="Flagellar motor switch protein FliN-like C-terminal" evidence="2">
    <location>
        <begin position="17"/>
        <end position="83"/>
    </location>
</feature>
<accession>A0ABY7YD21</accession>
<evidence type="ECO:0000259" key="2">
    <source>
        <dbReference type="Pfam" id="PF01052"/>
    </source>
</evidence>
<organism evidence="3 4">
    <name type="scientific">Xanthomonas cucurbitae</name>
    <dbReference type="NCBI Taxonomy" id="56453"/>
    <lineage>
        <taxon>Bacteria</taxon>
        <taxon>Pseudomonadati</taxon>
        <taxon>Pseudomonadota</taxon>
        <taxon>Gammaproteobacteria</taxon>
        <taxon>Lysobacterales</taxon>
        <taxon>Lysobacteraceae</taxon>
        <taxon>Xanthomonas</taxon>
    </lineage>
</organism>
<dbReference type="EMBL" id="CP082214">
    <property type="protein sequence ID" value="WDM71707.1"/>
    <property type="molecule type" value="Genomic_DNA"/>
</dbReference>
<keyword evidence="3" id="KW-0282">Flagellum</keyword>
<keyword evidence="4" id="KW-1185">Reference proteome</keyword>
<reference evidence="3 4" key="1">
    <citation type="submission" date="2021-08" db="EMBL/GenBank/DDBJ databases">
        <title>Genome sequences of Xanthomonas cucurbitae isolates from 5 Midwestern US states.</title>
        <authorList>
            <person name="Hind S.R."/>
        </authorList>
    </citation>
    <scope>NUCLEOTIDE SEQUENCE [LARGE SCALE GENOMIC DNA]</scope>
    <source>
        <strain evidence="3 4">OH_261</strain>
    </source>
</reference>
<dbReference type="PANTHER" id="PTHR30034">
    <property type="entry name" value="FLAGELLAR MOTOR SWITCH PROTEIN FLIM"/>
    <property type="match status" value="1"/>
</dbReference>
<dbReference type="PRINTS" id="PR00956">
    <property type="entry name" value="FLGMOTORFLIN"/>
</dbReference>
<dbReference type="RefSeq" id="WP_274396741.1">
    <property type="nucleotide sequence ID" value="NZ_CP082213.1"/>
</dbReference>
<evidence type="ECO:0000313" key="4">
    <source>
        <dbReference type="Proteomes" id="UP001214201"/>
    </source>
</evidence>
<evidence type="ECO:0000256" key="1">
    <source>
        <dbReference type="ARBA" id="ARBA00009226"/>
    </source>
</evidence>
<name>A0ABY7YD21_9XANT</name>
<dbReference type="InterPro" id="IPR036429">
    <property type="entry name" value="SpoA-like_sf"/>
</dbReference>
<gene>
    <name evidence="3" type="ORF">K6978_00360</name>
</gene>
<comment type="similarity">
    <text evidence="1">Belongs to the FliN/MopA/SpaO family.</text>
</comment>
<evidence type="ECO:0000313" key="3">
    <source>
        <dbReference type="EMBL" id="WDM71707.1"/>
    </source>
</evidence>
<dbReference type="InterPro" id="IPR001172">
    <property type="entry name" value="FliN_T3SS_HrcQb"/>
</dbReference>
<dbReference type="Proteomes" id="UP001214201">
    <property type="component" value="Chromosome"/>
</dbReference>
<keyword evidence="3" id="KW-0969">Cilium</keyword>
<dbReference type="Gene3D" id="2.30.330.10">
    <property type="entry name" value="SpoA-like"/>
    <property type="match status" value="1"/>
</dbReference>
<sequence length="84" mass="9031">MKMEANTVARDLSIFGHVKARLVADVGHVELTVDEIMSLKKSDIVPLDASCDALVTLMLNGKPVATGELMAVGEKLAVRIQELL</sequence>
<dbReference type="PANTHER" id="PTHR30034:SF6">
    <property type="entry name" value="YOP PROTEINS TRANSLOCATION PROTEIN Q"/>
    <property type="match status" value="1"/>
</dbReference>
<keyword evidence="3" id="KW-0966">Cell projection</keyword>
<proteinExistence type="inferred from homology"/>
<dbReference type="Pfam" id="PF01052">
    <property type="entry name" value="FliMN_C"/>
    <property type="match status" value="1"/>
</dbReference>